<dbReference type="Proteomes" id="UP001396334">
    <property type="component" value="Unassembled WGS sequence"/>
</dbReference>
<name>A0ABR2P1B2_9ROSI</name>
<keyword evidence="1" id="KW-0732">Signal</keyword>
<reference evidence="2 3" key="1">
    <citation type="journal article" date="2024" name="G3 (Bethesda)">
        <title>Genome assembly of Hibiscus sabdariffa L. provides insights into metabolisms of medicinal natural products.</title>
        <authorList>
            <person name="Kim T."/>
        </authorList>
    </citation>
    <scope>NUCLEOTIDE SEQUENCE [LARGE SCALE GENOMIC DNA]</scope>
    <source>
        <strain evidence="2">TK-2024</strain>
        <tissue evidence="2">Old leaves</tissue>
    </source>
</reference>
<proteinExistence type="predicted"/>
<evidence type="ECO:0000256" key="1">
    <source>
        <dbReference type="SAM" id="SignalP"/>
    </source>
</evidence>
<evidence type="ECO:0000313" key="3">
    <source>
        <dbReference type="Proteomes" id="UP001396334"/>
    </source>
</evidence>
<dbReference type="PANTHER" id="PTHR43167:SF1">
    <property type="entry name" value="PUTATIVE (AFU_ORTHOLOGUE AFUA_6G01830)-RELATED"/>
    <property type="match status" value="1"/>
</dbReference>
<feature type="signal peptide" evidence="1">
    <location>
        <begin position="1"/>
        <end position="26"/>
    </location>
</feature>
<dbReference type="EMBL" id="JBBPBN010000086">
    <property type="protein sequence ID" value="KAK8982068.1"/>
    <property type="molecule type" value="Genomic_DNA"/>
</dbReference>
<feature type="chain" id="PRO_5046345259" evidence="1">
    <location>
        <begin position="27"/>
        <end position="155"/>
    </location>
</feature>
<dbReference type="PANTHER" id="PTHR43167">
    <property type="entry name" value="PUTATIVE (AFU_ORTHOLOGUE AFUA_6G01830)-RELATED"/>
    <property type="match status" value="1"/>
</dbReference>
<gene>
    <name evidence="2" type="ORF">V6N11_037245</name>
</gene>
<comment type="caution">
    <text evidence="2">The sequence shown here is derived from an EMBL/GenBank/DDBJ whole genome shotgun (WGS) entry which is preliminary data.</text>
</comment>
<protein>
    <submittedName>
        <fullName evidence="2">Uncharacterized protein</fullName>
    </submittedName>
</protein>
<accession>A0ABR2P1B2</accession>
<sequence length="155" mass="17585">MTISVVFHFTWIDFSWWLVVENATTAKHAGAWFVCCVLPEAALHRDTKKRAKDSGLIDTVEFKTGDPIEILLSCEKIDFTLVDCKNCDHPKLFKTTNIDPEKAVMVANNLAGDKEGLGIYIIGMEITTTPEKEQFRRGRVVLLKSKWIVEVDEEL</sequence>
<keyword evidence="3" id="KW-1185">Reference proteome</keyword>
<organism evidence="2 3">
    <name type="scientific">Hibiscus sabdariffa</name>
    <name type="common">roselle</name>
    <dbReference type="NCBI Taxonomy" id="183260"/>
    <lineage>
        <taxon>Eukaryota</taxon>
        <taxon>Viridiplantae</taxon>
        <taxon>Streptophyta</taxon>
        <taxon>Embryophyta</taxon>
        <taxon>Tracheophyta</taxon>
        <taxon>Spermatophyta</taxon>
        <taxon>Magnoliopsida</taxon>
        <taxon>eudicotyledons</taxon>
        <taxon>Gunneridae</taxon>
        <taxon>Pentapetalae</taxon>
        <taxon>rosids</taxon>
        <taxon>malvids</taxon>
        <taxon>Malvales</taxon>
        <taxon>Malvaceae</taxon>
        <taxon>Malvoideae</taxon>
        <taxon>Hibiscus</taxon>
    </lineage>
</organism>
<evidence type="ECO:0000313" key="2">
    <source>
        <dbReference type="EMBL" id="KAK8982068.1"/>
    </source>
</evidence>